<reference evidence="2 3" key="1">
    <citation type="submission" date="2019-03" db="EMBL/GenBank/DDBJ databases">
        <title>Deep-cultivation of Planctomycetes and their phenomic and genomic characterization uncovers novel biology.</title>
        <authorList>
            <person name="Wiegand S."/>
            <person name="Jogler M."/>
            <person name="Boedeker C."/>
            <person name="Pinto D."/>
            <person name="Vollmers J."/>
            <person name="Rivas-Marin E."/>
            <person name="Kohn T."/>
            <person name="Peeters S.H."/>
            <person name="Heuer A."/>
            <person name="Rast P."/>
            <person name="Oberbeckmann S."/>
            <person name="Bunk B."/>
            <person name="Jeske O."/>
            <person name="Meyerdierks A."/>
            <person name="Storesund J.E."/>
            <person name="Kallscheuer N."/>
            <person name="Luecker S."/>
            <person name="Lage O.M."/>
            <person name="Pohl T."/>
            <person name="Merkel B.J."/>
            <person name="Hornburger P."/>
            <person name="Mueller R.-W."/>
            <person name="Bruemmer F."/>
            <person name="Labrenz M."/>
            <person name="Spormann A.M."/>
            <person name="Op den Camp H."/>
            <person name="Overmann J."/>
            <person name="Amann R."/>
            <person name="Jetten M.S.M."/>
            <person name="Mascher T."/>
            <person name="Medema M.H."/>
            <person name="Devos D.P."/>
            <person name="Kaster A.-K."/>
            <person name="Ovreas L."/>
            <person name="Rohde M."/>
            <person name="Galperin M.Y."/>
            <person name="Jogler C."/>
        </authorList>
    </citation>
    <scope>NUCLEOTIDE SEQUENCE [LARGE SCALE GENOMIC DNA]</scope>
    <source>
        <strain evidence="2 3">Enr13</strain>
    </source>
</reference>
<dbReference type="KEGG" id="snep:Enr13x_18480"/>
<accession>A0A518HMC7</accession>
<dbReference type="RefSeq" id="WP_145385654.1">
    <property type="nucleotide sequence ID" value="NZ_CP037423.1"/>
</dbReference>
<protein>
    <recommendedName>
        <fullName evidence="4">Carboxypeptidase regulatory-like domain-containing protein</fullName>
    </recommendedName>
</protein>
<evidence type="ECO:0008006" key="4">
    <source>
        <dbReference type="Google" id="ProtNLM"/>
    </source>
</evidence>
<gene>
    <name evidence="2" type="ORF">Enr13x_18480</name>
</gene>
<evidence type="ECO:0000313" key="3">
    <source>
        <dbReference type="Proteomes" id="UP000319004"/>
    </source>
</evidence>
<name>A0A518HMC7_9BACT</name>
<evidence type="ECO:0000313" key="2">
    <source>
        <dbReference type="EMBL" id="QDV42005.1"/>
    </source>
</evidence>
<feature type="signal peptide" evidence="1">
    <location>
        <begin position="1"/>
        <end position="24"/>
    </location>
</feature>
<sequence precursor="true">MTIHKTALAFLSVLGLAMSHVVVASDATDREWTHRQTGKSVRATLLEVDLHRGVARFLDAHDRELHARLADLSDQDLTFIRSSQTLDVQQRFVTVLQSEDVTISGTVKDRNGNPAKNVSVRAVRQDEPDIVLDRDITDPDDGSYRLKIATNVDLRQVRLDFVPLLPGLVPGTDEQLKSDEGQTINKVLDGVPASSGGAAPAAVEAMGDSADGVPPREMRIQVAPMQRAELRPMLSEDRAQDELKQIFDNLLTMEEFLQRTELKDQVDDDDIQLRNRILEYLEAVKTLPQIRPGSGRIYNSVANKIRYLREEYGLTAFDQVSPCPVPGVSSAQVVCPTIRVCHPVCRPVCPPRTRPLFRRFLCQ</sequence>
<feature type="chain" id="PRO_5021774570" description="Carboxypeptidase regulatory-like domain-containing protein" evidence="1">
    <location>
        <begin position="25"/>
        <end position="363"/>
    </location>
</feature>
<evidence type="ECO:0000256" key="1">
    <source>
        <dbReference type="SAM" id="SignalP"/>
    </source>
</evidence>
<keyword evidence="3" id="KW-1185">Reference proteome</keyword>
<keyword evidence="1" id="KW-0732">Signal</keyword>
<dbReference type="Proteomes" id="UP000319004">
    <property type="component" value="Chromosome"/>
</dbReference>
<proteinExistence type="predicted"/>
<dbReference type="AlphaFoldDB" id="A0A518HMC7"/>
<organism evidence="2 3">
    <name type="scientific">Stieleria neptunia</name>
    <dbReference type="NCBI Taxonomy" id="2527979"/>
    <lineage>
        <taxon>Bacteria</taxon>
        <taxon>Pseudomonadati</taxon>
        <taxon>Planctomycetota</taxon>
        <taxon>Planctomycetia</taxon>
        <taxon>Pirellulales</taxon>
        <taxon>Pirellulaceae</taxon>
        <taxon>Stieleria</taxon>
    </lineage>
</organism>
<dbReference type="EMBL" id="CP037423">
    <property type="protein sequence ID" value="QDV42005.1"/>
    <property type="molecule type" value="Genomic_DNA"/>
</dbReference>